<sequence length="147" mass="16332">MAFDRKQEVPDEDSSKSSDSGYVSELTESFSERAFRCALLTGLLLLVLLAVVHAIVFCSKENCFRALTTYSLSDYLAYSFTPSDEFWIAAFYGMGMFTATFLTVYLNSAIPGVEPPLPWDRSGGTITVSYAMCPLVGLMTFWCTLFT</sequence>
<keyword evidence="2" id="KW-0472">Membrane</keyword>
<dbReference type="Proteomes" id="UP001321473">
    <property type="component" value="Unassembled WGS sequence"/>
</dbReference>
<feature type="transmembrane region" description="Helical" evidence="2">
    <location>
        <begin position="38"/>
        <end position="58"/>
    </location>
</feature>
<feature type="transmembrane region" description="Helical" evidence="2">
    <location>
        <begin position="86"/>
        <end position="106"/>
    </location>
</feature>
<protein>
    <submittedName>
        <fullName evidence="3">Uncharacterized protein</fullName>
    </submittedName>
</protein>
<feature type="region of interest" description="Disordered" evidence="1">
    <location>
        <begin position="1"/>
        <end position="21"/>
    </location>
</feature>
<feature type="compositionally biased region" description="Basic and acidic residues" evidence="1">
    <location>
        <begin position="1"/>
        <end position="16"/>
    </location>
</feature>
<dbReference type="EMBL" id="JARKHS020032052">
    <property type="protein sequence ID" value="KAK8760691.1"/>
    <property type="molecule type" value="Genomic_DNA"/>
</dbReference>
<dbReference type="AlphaFoldDB" id="A0AAQ4DE01"/>
<reference evidence="3 4" key="1">
    <citation type="journal article" date="2023" name="Arcadia Sci">
        <title>De novo assembly of a long-read Amblyomma americanum tick genome.</title>
        <authorList>
            <person name="Chou S."/>
            <person name="Poskanzer K.E."/>
            <person name="Rollins M."/>
            <person name="Thuy-Boun P.S."/>
        </authorList>
    </citation>
    <scope>NUCLEOTIDE SEQUENCE [LARGE SCALE GENOMIC DNA]</scope>
    <source>
        <strain evidence="3">F_SG_1</strain>
        <tissue evidence="3">Salivary glands</tissue>
    </source>
</reference>
<evidence type="ECO:0000313" key="3">
    <source>
        <dbReference type="EMBL" id="KAK8760691.1"/>
    </source>
</evidence>
<comment type="caution">
    <text evidence="3">The sequence shown here is derived from an EMBL/GenBank/DDBJ whole genome shotgun (WGS) entry which is preliminary data.</text>
</comment>
<proteinExistence type="predicted"/>
<keyword evidence="4" id="KW-1185">Reference proteome</keyword>
<evidence type="ECO:0000313" key="4">
    <source>
        <dbReference type="Proteomes" id="UP001321473"/>
    </source>
</evidence>
<evidence type="ECO:0000256" key="1">
    <source>
        <dbReference type="SAM" id="MobiDB-lite"/>
    </source>
</evidence>
<accession>A0AAQ4DE01</accession>
<keyword evidence="2" id="KW-1133">Transmembrane helix</keyword>
<keyword evidence="2" id="KW-0812">Transmembrane</keyword>
<feature type="transmembrane region" description="Helical" evidence="2">
    <location>
        <begin position="126"/>
        <end position="146"/>
    </location>
</feature>
<organism evidence="3 4">
    <name type="scientific">Amblyomma americanum</name>
    <name type="common">Lone star tick</name>
    <dbReference type="NCBI Taxonomy" id="6943"/>
    <lineage>
        <taxon>Eukaryota</taxon>
        <taxon>Metazoa</taxon>
        <taxon>Ecdysozoa</taxon>
        <taxon>Arthropoda</taxon>
        <taxon>Chelicerata</taxon>
        <taxon>Arachnida</taxon>
        <taxon>Acari</taxon>
        <taxon>Parasitiformes</taxon>
        <taxon>Ixodida</taxon>
        <taxon>Ixodoidea</taxon>
        <taxon>Ixodidae</taxon>
        <taxon>Amblyomminae</taxon>
        <taxon>Amblyomma</taxon>
    </lineage>
</organism>
<evidence type="ECO:0000256" key="2">
    <source>
        <dbReference type="SAM" id="Phobius"/>
    </source>
</evidence>
<gene>
    <name evidence="3" type="ORF">V5799_028042</name>
</gene>
<name>A0AAQ4DE01_AMBAM</name>